<gene>
    <name evidence="1" type="ORF">HPB49_013681</name>
</gene>
<reference evidence="1" key="1">
    <citation type="submission" date="2020-05" db="EMBL/GenBank/DDBJ databases">
        <title>Large-scale comparative analyses of tick genomes elucidate their genetic diversity and vector capacities.</title>
        <authorList>
            <person name="Jia N."/>
            <person name="Wang J."/>
            <person name="Shi W."/>
            <person name="Du L."/>
            <person name="Sun Y."/>
            <person name="Zhan W."/>
            <person name="Jiang J."/>
            <person name="Wang Q."/>
            <person name="Zhang B."/>
            <person name="Ji P."/>
            <person name="Sakyi L.B."/>
            <person name="Cui X."/>
            <person name="Yuan T."/>
            <person name="Jiang B."/>
            <person name="Yang W."/>
            <person name="Lam T.T.-Y."/>
            <person name="Chang Q."/>
            <person name="Ding S."/>
            <person name="Wang X."/>
            <person name="Zhu J."/>
            <person name="Ruan X."/>
            <person name="Zhao L."/>
            <person name="Wei J."/>
            <person name="Que T."/>
            <person name="Du C."/>
            <person name="Cheng J."/>
            <person name="Dai P."/>
            <person name="Han X."/>
            <person name="Huang E."/>
            <person name="Gao Y."/>
            <person name="Liu J."/>
            <person name="Shao H."/>
            <person name="Ye R."/>
            <person name="Li L."/>
            <person name="Wei W."/>
            <person name="Wang X."/>
            <person name="Wang C."/>
            <person name="Yang T."/>
            <person name="Huo Q."/>
            <person name="Li W."/>
            <person name="Guo W."/>
            <person name="Chen H."/>
            <person name="Zhou L."/>
            <person name="Ni X."/>
            <person name="Tian J."/>
            <person name="Zhou Y."/>
            <person name="Sheng Y."/>
            <person name="Liu T."/>
            <person name="Pan Y."/>
            <person name="Xia L."/>
            <person name="Li J."/>
            <person name="Zhao F."/>
            <person name="Cao W."/>
        </authorList>
    </citation>
    <scope>NUCLEOTIDE SEQUENCE</scope>
    <source>
        <strain evidence="1">Dsil-2018</strain>
    </source>
</reference>
<organism evidence="1 2">
    <name type="scientific">Dermacentor silvarum</name>
    <name type="common">Tick</name>
    <dbReference type="NCBI Taxonomy" id="543639"/>
    <lineage>
        <taxon>Eukaryota</taxon>
        <taxon>Metazoa</taxon>
        <taxon>Ecdysozoa</taxon>
        <taxon>Arthropoda</taxon>
        <taxon>Chelicerata</taxon>
        <taxon>Arachnida</taxon>
        <taxon>Acari</taxon>
        <taxon>Parasitiformes</taxon>
        <taxon>Ixodida</taxon>
        <taxon>Ixodoidea</taxon>
        <taxon>Ixodidae</taxon>
        <taxon>Rhipicephalinae</taxon>
        <taxon>Dermacentor</taxon>
    </lineage>
</organism>
<keyword evidence="2" id="KW-1185">Reference proteome</keyword>
<sequence>MRLVLANGLFWGNALVATLAVGIALLGASFGVRWKRHILALLPGHHLSLVSVFLVGSGCVLLVVSAFGLCISWRLRRRDRTKEGGLSAERGARGCGVYNAMALVVIVNVVLSALVVHRYVMRARQDVDEDLKYAMYQYFVDASTRDKLDSLHREFKCCGVRNYTDWTMATAGADLAGRGRMVPASSSARTFVPRTCCVVESSGGACLKYHEQGCRDVLVDYLNMLMPSVLFCAICVSVWLDKLNELLTNIEVSDSRGTCKIVEMPKCEGEAVANNRKAKLIFFYEWVIELKWQGEPDDSDEPIEGKVEIPNLSEEHDPSDVDVTVTVSSKEFSQGMILPTRSDSINQVKSTGKTAVNYKQTPLNGSSGDKAPSLVKVDTTSIMHVESFKCTAEELYRALTVKEMVQAFSQSPCVLEVQKGGKFELFGGNVSGTFLELIPDKKIRMQWRFGSWPQSHYSDVTIDIEQKSDCTEVTLTQDGVPQGEADRTRDGWQRHYWDSMKRTFGFGAILF</sequence>
<proteinExistence type="predicted"/>
<accession>A0ACB8CFG0</accession>
<dbReference type="Proteomes" id="UP000821865">
    <property type="component" value="Chromosome 7"/>
</dbReference>
<dbReference type="EMBL" id="CM023476">
    <property type="protein sequence ID" value="KAH7941432.1"/>
    <property type="molecule type" value="Genomic_DNA"/>
</dbReference>
<name>A0ACB8CFG0_DERSI</name>
<comment type="caution">
    <text evidence="1">The sequence shown here is derived from an EMBL/GenBank/DDBJ whole genome shotgun (WGS) entry which is preliminary data.</text>
</comment>
<evidence type="ECO:0000313" key="2">
    <source>
        <dbReference type="Proteomes" id="UP000821865"/>
    </source>
</evidence>
<evidence type="ECO:0000313" key="1">
    <source>
        <dbReference type="EMBL" id="KAH7941432.1"/>
    </source>
</evidence>
<protein>
    <submittedName>
        <fullName evidence="1">Uncharacterized protein</fullName>
    </submittedName>
</protein>